<comment type="subcellular location">
    <subcellularLocation>
        <location evidence="1 7">Cell membrane</location>
        <topology evidence="1 7">Multi-pass membrane protein</topology>
    </subcellularLocation>
</comment>
<evidence type="ECO:0000313" key="9">
    <source>
        <dbReference type="EMBL" id="MDQ0345041.1"/>
    </source>
</evidence>
<evidence type="ECO:0000256" key="4">
    <source>
        <dbReference type="ARBA" id="ARBA00022692"/>
    </source>
</evidence>
<dbReference type="EMBL" id="JAUSUO010000013">
    <property type="protein sequence ID" value="MDQ0345041.1"/>
    <property type="molecule type" value="Genomic_DNA"/>
</dbReference>
<feature type="transmembrane region" description="Helical" evidence="7">
    <location>
        <begin position="141"/>
        <end position="159"/>
    </location>
</feature>
<dbReference type="CDD" id="cd06261">
    <property type="entry name" value="TM_PBP2"/>
    <property type="match status" value="1"/>
</dbReference>
<comment type="caution">
    <text evidence="9">The sequence shown here is derived from an EMBL/GenBank/DDBJ whole genome shotgun (WGS) entry which is preliminary data.</text>
</comment>
<dbReference type="PANTHER" id="PTHR43386:SF1">
    <property type="entry name" value="D,D-DIPEPTIDE TRANSPORT SYSTEM PERMEASE PROTEIN DDPC-RELATED"/>
    <property type="match status" value="1"/>
</dbReference>
<keyword evidence="6 7" id="KW-0472">Membrane</keyword>
<keyword evidence="4 7" id="KW-0812">Transmembrane</keyword>
<feature type="transmembrane region" description="Helical" evidence="7">
    <location>
        <begin position="198"/>
        <end position="222"/>
    </location>
</feature>
<evidence type="ECO:0000256" key="7">
    <source>
        <dbReference type="RuleBase" id="RU363032"/>
    </source>
</evidence>
<feature type="transmembrane region" description="Helical" evidence="7">
    <location>
        <begin position="79"/>
        <end position="100"/>
    </location>
</feature>
<sequence length="285" mass="31453">MQRTVDFFKIICGNRRSLVGLIILIFFFLMATVGPFIFKLDMGVDYENRYSGPTWDHWLGTDYGGRDTWTQLVHGSKEVITIGFLTAVITMIFGSLLGMISGLIGGKVDTGIMLITNLFLTIPSFPIFIMLAAILSIRDPISFALVLSAWSWPGLTRAVRSQVISLKERDFIVICRVMNLSLPHIVFKELMPNIVSYLAINFVLIMRGAIVGSVGLMMLGLAPYSPTNWGQMLSLAISQTGGIFNPNGYIYVLSPIVCLALFQLGAIFFANGLDEALNPRLRGNA</sequence>
<accession>A0ABU0D9N6</accession>
<proteinExistence type="inferred from homology"/>
<evidence type="ECO:0000256" key="2">
    <source>
        <dbReference type="ARBA" id="ARBA00022448"/>
    </source>
</evidence>
<dbReference type="Proteomes" id="UP001232343">
    <property type="component" value="Unassembled WGS sequence"/>
</dbReference>
<gene>
    <name evidence="9" type="ORF">J2S14_003888</name>
</gene>
<comment type="similarity">
    <text evidence="7">Belongs to the binding-protein-dependent transport system permease family.</text>
</comment>
<dbReference type="InterPro" id="IPR000515">
    <property type="entry name" value="MetI-like"/>
</dbReference>
<keyword evidence="10" id="KW-1185">Reference proteome</keyword>
<dbReference type="PROSITE" id="PS50928">
    <property type="entry name" value="ABC_TM1"/>
    <property type="match status" value="1"/>
</dbReference>
<evidence type="ECO:0000313" key="10">
    <source>
        <dbReference type="Proteomes" id="UP001232343"/>
    </source>
</evidence>
<dbReference type="Pfam" id="PF00528">
    <property type="entry name" value="BPD_transp_1"/>
    <property type="match status" value="1"/>
</dbReference>
<keyword evidence="3" id="KW-1003">Cell membrane</keyword>
<dbReference type="InterPro" id="IPR050366">
    <property type="entry name" value="BP-dependent_transpt_permease"/>
</dbReference>
<protein>
    <submittedName>
        <fullName evidence="9">Peptide/nickel transport system permease protein</fullName>
    </submittedName>
</protein>
<dbReference type="InterPro" id="IPR035906">
    <property type="entry name" value="MetI-like_sf"/>
</dbReference>
<dbReference type="PANTHER" id="PTHR43386">
    <property type="entry name" value="OLIGOPEPTIDE TRANSPORT SYSTEM PERMEASE PROTEIN APPC"/>
    <property type="match status" value="1"/>
</dbReference>
<evidence type="ECO:0000259" key="8">
    <source>
        <dbReference type="PROSITE" id="PS50928"/>
    </source>
</evidence>
<feature type="transmembrane region" description="Helical" evidence="7">
    <location>
        <begin position="249"/>
        <end position="273"/>
    </location>
</feature>
<keyword evidence="5 7" id="KW-1133">Transmembrane helix</keyword>
<keyword evidence="2 7" id="KW-0813">Transport</keyword>
<feature type="transmembrane region" description="Helical" evidence="7">
    <location>
        <begin position="112"/>
        <end position="135"/>
    </location>
</feature>
<evidence type="ECO:0000256" key="5">
    <source>
        <dbReference type="ARBA" id="ARBA00022989"/>
    </source>
</evidence>
<evidence type="ECO:0000256" key="1">
    <source>
        <dbReference type="ARBA" id="ARBA00004651"/>
    </source>
</evidence>
<reference evidence="9 10" key="1">
    <citation type="submission" date="2023-07" db="EMBL/GenBank/DDBJ databases">
        <title>Genomic Encyclopedia of Type Strains, Phase IV (KMG-IV): sequencing the most valuable type-strain genomes for metagenomic binning, comparative biology and taxonomic classification.</title>
        <authorList>
            <person name="Goeker M."/>
        </authorList>
    </citation>
    <scope>NUCLEOTIDE SEQUENCE [LARGE SCALE GENOMIC DNA]</scope>
    <source>
        <strain evidence="9 10">DSM 27848</strain>
    </source>
</reference>
<dbReference type="RefSeq" id="WP_244681117.1">
    <property type="nucleotide sequence ID" value="NZ_JALIRM010000003.1"/>
</dbReference>
<dbReference type="Pfam" id="PF12911">
    <property type="entry name" value="OppC_N"/>
    <property type="match status" value="1"/>
</dbReference>
<dbReference type="Gene3D" id="1.10.3720.10">
    <property type="entry name" value="MetI-like"/>
    <property type="match status" value="1"/>
</dbReference>
<organism evidence="9 10">
    <name type="scientific">Lederbergia wuyishanensis</name>
    <dbReference type="NCBI Taxonomy" id="1347903"/>
    <lineage>
        <taxon>Bacteria</taxon>
        <taxon>Bacillati</taxon>
        <taxon>Bacillota</taxon>
        <taxon>Bacilli</taxon>
        <taxon>Bacillales</taxon>
        <taxon>Bacillaceae</taxon>
        <taxon>Lederbergia</taxon>
    </lineage>
</organism>
<dbReference type="InterPro" id="IPR025966">
    <property type="entry name" value="OppC_N"/>
</dbReference>
<name>A0ABU0D9N6_9BACI</name>
<dbReference type="SUPFAM" id="SSF161098">
    <property type="entry name" value="MetI-like"/>
    <property type="match status" value="1"/>
</dbReference>
<feature type="domain" description="ABC transmembrane type-1" evidence="8">
    <location>
        <begin position="76"/>
        <end position="262"/>
    </location>
</feature>
<evidence type="ECO:0000256" key="3">
    <source>
        <dbReference type="ARBA" id="ARBA00022475"/>
    </source>
</evidence>
<evidence type="ECO:0000256" key="6">
    <source>
        <dbReference type="ARBA" id="ARBA00023136"/>
    </source>
</evidence>
<feature type="transmembrane region" description="Helical" evidence="7">
    <location>
        <begin position="18"/>
        <end position="38"/>
    </location>
</feature>